<reference evidence="2 3" key="1">
    <citation type="journal article" date="2015" name="Biotechnol. Biofuels">
        <title>Enhanced degradation of softwood versus hardwood by the white-rot fungus Pycnoporus coccineus.</title>
        <authorList>
            <person name="Couturier M."/>
            <person name="Navarro D."/>
            <person name="Chevret D."/>
            <person name="Henrissat B."/>
            <person name="Piumi F."/>
            <person name="Ruiz-Duenas F.J."/>
            <person name="Martinez A.T."/>
            <person name="Grigoriev I.V."/>
            <person name="Riley R."/>
            <person name="Lipzen A."/>
            <person name="Berrin J.G."/>
            <person name="Master E.R."/>
            <person name="Rosso M.N."/>
        </authorList>
    </citation>
    <scope>NUCLEOTIDE SEQUENCE [LARGE SCALE GENOMIC DNA]</scope>
    <source>
        <strain evidence="2 3">BRFM310</strain>
    </source>
</reference>
<protein>
    <submittedName>
        <fullName evidence="2">Uncharacterized protein</fullName>
    </submittedName>
</protein>
<proteinExistence type="predicted"/>
<dbReference type="AlphaFoldDB" id="A0A1Y2I543"/>
<accession>A0A1Y2I543</accession>
<evidence type="ECO:0000256" key="1">
    <source>
        <dbReference type="SAM" id="MobiDB-lite"/>
    </source>
</evidence>
<name>A0A1Y2I543_TRAC3</name>
<dbReference type="Proteomes" id="UP000193067">
    <property type="component" value="Unassembled WGS sequence"/>
</dbReference>
<evidence type="ECO:0000313" key="3">
    <source>
        <dbReference type="Proteomes" id="UP000193067"/>
    </source>
</evidence>
<dbReference type="EMBL" id="KZ084204">
    <property type="protein sequence ID" value="OSC96254.1"/>
    <property type="molecule type" value="Genomic_DNA"/>
</dbReference>
<evidence type="ECO:0000313" key="2">
    <source>
        <dbReference type="EMBL" id="OSC96254.1"/>
    </source>
</evidence>
<gene>
    <name evidence="2" type="ORF">PYCCODRAFT_1429203</name>
</gene>
<organism evidence="2 3">
    <name type="scientific">Trametes coccinea (strain BRFM310)</name>
    <name type="common">Pycnoporus coccineus</name>
    <dbReference type="NCBI Taxonomy" id="1353009"/>
    <lineage>
        <taxon>Eukaryota</taxon>
        <taxon>Fungi</taxon>
        <taxon>Dikarya</taxon>
        <taxon>Basidiomycota</taxon>
        <taxon>Agaricomycotina</taxon>
        <taxon>Agaricomycetes</taxon>
        <taxon>Polyporales</taxon>
        <taxon>Polyporaceae</taxon>
        <taxon>Trametes</taxon>
    </lineage>
</organism>
<sequence>MPVMADPAATCTLRRAHANAGHDSMSYRYDPASQCGRSKPSAVTPRVPIPLAFAEKVPCNSESRTFLRAQEVLRECGAFQKLEKLQVFGLQQDGCVPAMRTAKVTEKLQVFGLQQDGCVPAMRTAKVTAPFLDRRPWQRASSGARGADSSAKRSLHGVESCATASIWSAYGHPRPCLLGKRHVSLRLSALATATATAPATATATGSGPGRKWEFGGA</sequence>
<feature type="region of interest" description="Disordered" evidence="1">
    <location>
        <begin position="196"/>
        <end position="217"/>
    </location>
</feature>
<keyword evidence="3" id="KW-1185">Reference proteome</keyword>